<dbReference type="SMART" id="SM00295">
    <property type="entry name" value="B41"/>
    <property type="match status" value="1"/>
</dbReference>
<comment type="subcellular location">
    <subcellularLocation>
        <location evidence="3">Cytoplasm</location>
        <location evidence="3">Cell cortex</location>
    </subcellularLocation>
    <subcellularLocation>
        <location evidence="2">Cytoplasm</location>
        <location evidence="2">Cytoskeleton</location>
    </subcellularLocation>
    <subcellularLocation>
        <location evidence="1">Nucleus</location>
    </subcellularLocation>
</comment>
<keyword evidence="13" id="KW-0131">Cell cycle</keyword>
<dbReference type="PANTHER" id="PTHR23280:SF12">
    <property type="entry name" value="PROTEIN 4.1"/>
    <property type="match status" value="1"/>
</dbReference>
<evidence type="ECO:0000256" key="10">
    <source>
        <dbReference type="ARBA" id="ARBA00023203"/>
    </source>
</evidence>
<dbReference type="GeneID" id="101389699"/>
<dbReference type="RefSeq" id="XP_014639531.1">
    <property type="nucleotide sequence ID" value="XM_014784045.1"/>
</dbReference>
<dbReference type="SUPFAM" id="SSF50729">
    <property type="entry name" value="PH domain-like"/>
    <property type="match status" value="1"/>
</dbReference>
<evidence type="ECO:0000256" key="6">
    <source>
        <dbReference type="ARBA" id="ARBA00022553"/>
    </source>
</evidence>
<keyword evidence="4" id="KW-0813">Transport</keyword>
<evidence type="ECO:0000256" key="11">
    <source>
        <dbReference type="ARBA" id="ARBA00023212"/>
    </source>
</evidence>
<dbReference type="InterPro" id="IPR008379">
    <property type="entry name" value="Band_4.1_C"/>
</dbReference>
<dbReference type="Proteomes" id="UP000694910">
    <property type="component" value="Unplaced"/>
</dbReference>
<gene>
    <name evidence="20" type="primary">LOC101389699</name>
</gene>
<dbReference type="InterPro" id="IPR018979">
    <property type="entry name" value="FERM_N"/>
</dbReference>
<dbReference type="InterPro" id="IPR014847">
    <property type="entry name" value="FA"/>
</dbReference>
<evidence type="ECO:0000256" key="5">
    <source>
        <dbReference type="ARBA" id="ARBA00022490"/>
    </source>
</evidence>
<dbReference type="CDD" id="cd14473">
    <property type="entry name" value="FERM_B-lobe"/>
    <property type="match status" value="1"/>
</dbReference>
<sequence>MTTEKSLAAEAENSQHQQQNEEGEGATNSGQQETQPEETSQAAAEGDNQCEQKLKTSNGDTPTHEDLTKIKERTSENRGLSRLFSSFLKRPKSQFSEEEGREVQSAKEKGEGGQKEIEFGTSLDEEIILKAPIAAPEPELKTDPSLDLHSVSSAETQPAQEERREDPDFETKEGEGLEEYSKIEVKEESPESKAERELKASQKSTRRHRNMHCKVSLLDDTVYECVVEKHAKGQDLLKRVCEHLNLLEEDYFGLAIWDNATSKTWLDSAKEIKKQVRGVPWNFTFNVKFYPPDPAQLTEDITRYYLCLQLRQDIVAGRLPCSFATLALLGSYTIQSELGDYDPELHGADYVSDFKLAPNQTKELEEKVMELHKSYRSMTPAQADLEFLENAKKLSMYGVDLHKAKDLEGVDIILGVCSSGLLVYKDKLRINRFPWPKVLKISYKRSSFFIKIRPGEQEQYESTIGFKLPSYRAAKKLWKVCVEHHTFFRLTSTDTIPKSKFLALGSKFRYSGRTQAQTRQASALIDRPAPHFERTASKRASRSLDGAAGVDSADRSPRPTSAPAIAESQVPEGSVPGAPGKKTVVSKAQKEVEVEVKREEVPPEQAEAEPTEVWKKKRERLDGENIYIRHSNLMLEDLDKSQEEIKKHHASISELKKNFMESVPEPRPSEWDKRLSTHSPFRTPNINGQIPTGEGPPLVKTQTVTISDTANAVKSEIPTKDVPIVHTETKTITYEAAQTDDSNGDLDPGVLLTAQTITSETTSSTTTTQITKTVKGGISETRIEKRIVITGDADIDHDQVLVQAIKEAKEQHPDMSVTKVVVHQETEISEE</sequence>
<evidence type="ECO:0000256" key="16">
    <source>
        <dbReference type="ARBA" id="ARBA00032586"/>
    </source>
</evidence>
<feature type="region of interest" description="Disordered" evidence="17">
    <location>
        <begin position="1"/>
        <end position="207"/>
    </location>
</feature>
<dbReference type="Gene3D" id="1.20.80.10">
    <property type="match status" value="1"/>
</dbReference>
<dbReference type="PRINTS" id="PR00661">
    <property type="entry name" value="ERMFAMILY"/>
</dbReference>
<evidence type="ECO:0000256" key="12">
    <source>
        <dbReference type="ARBA" id="ARBA00023242"/>
    </source>
</evidence>
<dbReference type="InterPro" id="IPR000299">
    <property type="entry name" value="FERM_domain"/>
</dbReference>
<feature type="compositionally biased region" description="Polar residues" evidence="17">
    <location>
        <begin position="680"/>
        <end position="690"/>
    </location>
</feature>
<accession>A0ABM1CJ00</accession>
<evidence type="ECO:0000256" key="15">
    <source>
        <dbReference type="ARBA" id="ARBA00030419"/>
    </source>
</evidence>
<dbReference type="InterPro" id="IPR035963">
    <property type="entry name" value="FERM_2"/>
</dbReference>
<keyword evidence="12" id="KW-0539">Nucleus</keyword>
<evidence type="ECO:0000256" key="4">
    <source>
        <dbReference type="ARBA" id="ARBA00022448"/>
    </source>
</evidence>
<keyword evidence="5" id="KW-0963">Cytoplasm</keyword>
<dbReference type="InterPro" id="IPR019747">
    <property type="entry name" value="FERM_CS"/>
</dbReference>
<keyword evidence="8" id="KW-0498">Mitosis</keyword>
<dbReference type="PROSITE" id="PS00661">
    <property type="entry name" value="FERM_2"/>
    <property type="match status" value="1"/>
</dbReference>
<evidence type="ECO:0000313" key="20">
    <source>
        <dbReference type="RefSeq" id="XP_014639531.1"/>
    </source>
</evidence>
<feature type="region of interest" description="Disordered" evidence="17">
    <location>
        <begin position="519"/>
        <end position="586"/>
    </location>
</feature>
<proteinExistence type="predicted"/>
<feature type="compositionally biased region" description="Polar residues" evidence="17">
    <location>
        <begin position="12"/>
        <end position="42"/>
    </location>
</feature>
<dbReference type="SUPFAM" id="SSF47031">
    <property type="entry name" value="Second domain of FERM"/>
    <property type="match status" value="1"/>
</dbReference>
<keyword evidence="11" id="KW-0206">Cytoskeleton</keyword>
<dbReference type="InterPro" id="IPR021187">
    <property type="entry name" value="EPB4.1_FERM_F1"/>
</dbReference>
<dbReference type="Pfam" id="PF05902">
    <property type="entry name" value="4_1_CTD"/>
    <property type="match status" value="1"/>
</dbReference>
<reference evidence="20" key="1">
    <citation type="submission" date="2025-08" db="UniProtKB">
        <authorList>
            <consortium name="RefSeq"/>
        </authorList>
    </citation>
    <scope>IDENTIFICATION</scope>
</reference>
<dbReference type="SMART" id="SM01196">
    <property type="entry name" value="FERM_C"/>
    <property type="match status" value="1"/>
</dbReference>
<feature type="compositionally biased region" description="Polar residues" evidence="17">
    <location>
        <begin position="150"/>
        <end position="159"/>
    </location>
</feature>
<dbReference type="InterPro" id="IPR014352">
    <property type="entry name" value="FERM/acyl-CoA-bd_prot_sf"/>
</dbReference>
<dbReference type="InterPro" id="IPR000798">
    <property type="entry name" value="Ez/rad/moesin-like"/>
</dbReference>
<dbReference type="Pfam" id="PF09379">
    <property type="entry name" value="FERM_N"/>
    <property type="match status" value="1"/>
</dbReference>
<evidence type="ECO:0000256" key="17">
    <source>
        <dbReference type="SAM" id="MobiDB-lite"/>
    </source>
</evidence>
<evidence type="ECO:0000256" key="7">
    <source>
        <dbReference type="ARBA" id="ARBA00022618"/>
    </source>
</evidence>
<dbReference type="InterPro" id="IPR007477">
    <property type="entry name" value="SAB_dom"/>
</dbReference>
<evidence type="ECO:0000256" key="14">
    <source>
        <dbReference type="ARBA" id="ARBA00023658"/>
    </source>
</evidence>
<evidence type="ECO:0000256" key="13">
    <source>
        <dbReference type="ARBA" id="ARBA00023306"/>
    </source>
</evidence>
<dbReference type="PANTHER" id="PTHR23280">
    <property type="entry name" value="4.1 G PROTEIN"/>
    <property type="match status" value="1"/>
</dbReference>
<dbReference type="InterPro" id="IPR018980">
    <property type="entry name" value="FERM_PH-like_C"/>
</dbReference>
<evidence type="ECO:0000313" key="19">
    <source>
        <dbReference type="Proteomes" id="UP000694910"/>
    </source>
</evidence>
<dbReference type="CDD" id="cd17105">
    <property type="entry name" value="FERM_F1_EPB41"/>
    <property type="match status" value="1"/>
</dbReference>
<evidence type="ECO:0000256" key="3">
    <source>
        <dbReference type="ARBA" id="ARBA00004544"/>
    </source>
</evidence>
<keyword evidence="7" id="KW-0132">Cell division</keyword>
<feature type="compositionally biased region" description="Basic and acidic residues" evidence="17">
    <location>
        <begin position="101"/>
        <end position="118"/>
    </location>
</feature>
<feature type="compositionally biased region" description="Basic and acidic residues" evidence="17">
    <location>
        <begin position="160"/>
        <end position="200"/>
    </location>
</feature>
<keyword evidence="6" id="KW-0597">Phosphoprotein</keyword>
<dbReference type="Pfam" id="PF08736">
    <property type="entry name" value="FA"/>
    <property type="match status" value="1"/>
</dbReference>
<dbReference type="InterPro" id="IPR029071">
    <property type="entry name" value="Ubiquitin-like_domsf"/>
</dbReference>
<evidence type="ECO:0000256" key="1">
    <source>
        <dbReference type="ARBA" id="ARBA00004123"/>
    </source>
</evidence>
<dbReference type="Pfam" id="PF09380">
    <property type="entry name" value="FERM_C"/>
    <property type="match status" value="1"/>
</dbReference>
<dbReference type="SMART" id="SM01195">
    <property type="entry name" value="FA"/>
    <property type="match status" value="1"/>
</dbReference>
<dbReference type="Pfam" id="PF00373">
    <property type="entry name" value="FERM_M"/>
    <property type="match status" value="1"/>
</dbReference>
<dbReference type="Gene3D" id="2.30.29.30">
    <property type="entry name" value="Pleckstrin-homology domain (PH domain)/Phosphotyrosine-binding domain (PTB)"/>
    <property type="match status" value="1"/>
</dbReference>
<dbReference type="PRINTS" id="PR00935">
    <property type="entry name" value="BAND41"/>
</dbReference>
<dbReference type="Pfam" id="PF04382">
    <property type="entry name" value="SAB"/>
    <property type="match status" value="1"/>
</dbReference>
<dbReference type="SUPFAM" id="SSF54236">
    <property type="entry name" value="Ubiquitin-like"/>
    <property type="match status" value="1"/>
</dbReference>
<feature type="region of interest" description="Disordered" evidence="17">
    <location>
        <begin position="680"/>
        <end position="699"/>
    </location>
</feature>
<keyword evidence="10" id="KW-0009">Actin-binding</keyword>
<keyword evidence="19" id="KW-1185">Reference proteome</keyword>
<evidence type="ECO:0000259" key="18">
    <source>
        <dbReference type="PROSITE" id="PS50057"/>
    </source>
</evidence>
<dbReference type="InterPro" id="IPR019748">
    <property type="entry name" value="FERM_central"/>
</dbReference>
<feature type="compositionally biased region" description="Basic and acidic residues" evidence="17">
    <location>
        <begin position="62"/>
        <end position="76"/>
    </location>
</feature>
<dbReference type="InterPro" id="IPR019749">
    <property type="entry name" value="Band_41_domain"/>
</dbReference>
<dbReference type="CDD" id="cd13184">
    <property type="entry name" value="FERM_C_4_1_family"/>
    <property type="match status" value="1"/>
</dbReference>
<evidence type="ECO:0000256" key="8">
    <source>
        <dbReference type="ARBA" id="ARBA00022776"/>
    </source>
</evidence>
<dbReference type="PIRSF" id="PIRSF002304">
    <property type="entry name" value="Membrane_skeletal_4_1"/>
    <property type="match status" value="1"/>
</dbReference>
<name>A0ABM1CJ00_CERSS</name>
<protein>
    <recommendedName>
        <fullName evidence="14">Protein 4.1</fullName>
    </recommendedName>
    <alternativeName>
        <fullName evidence="15">Band 4.1</fullName>
    </alternativeName>
    <alternativeName>
        <fullName evidence="16">Erythrocyte membrane protein band 4.1</fullName>
    </alternativeName>
</protein>
<dbReference type="InterPro" id="IPR011993">
    <property type="entry name" value="PH-like_dom_sf"/>
</dbReference>
<feature type="compositionally biased region" description="Polar residues" evidence="17">
    <location>
        <begin position="49"/>
        <end position="61"/>
    </location>
</feature>
<dbReference type="Gene3D" id="3.10.20.90">
    <property type="entry name" value="Phosphatidylinositol 3-kinase Catalytic Subunit, Chain A, domain 1"/>
    <property type="match status" value="1"/>
</dbReference>
<keyword evidence="9" id="KW-0112">Calmodulin-binding</keyword>
<dbReference type="PROSITE" id="PS50057">
    <property type="entry name" value="FERM_3"/>
    <property type="match status" value="1"/>
</dbReference>
<dbReference type="PROSITE" id="PS00660">
    <property type="entry name" value="FERM_1"/>
    <property type="match status" value="1"/>
</dbReference>
<evidence type="ECO:0000256" key="9">
    <source>
        <dbReference type="ARBA" id="ARBA00022860"/>
    </source>
</evidence>
<evidence type="ECO:0000256" key="2">
    <source>
        <dbReference type="ARBA" id="ARBA00004245"/>
    </source>
</evidence>
<organism evidence="19 20">
    <name type="scientific">Ceratotherium simum simum</name>
    <name type="common">Southern white rhinoceros</name>
    <dbReference type="NCBI Taxonomy" id="73337"/>
    <lineage>
        <taxon>Eukaryota</taxon>
        <taxon>Metazoa</taxon>
        <taxon>Chordata</taxon>
        <taxon>Craniata</taxon>
        <taxon>Vertebrata</taxon>
        <taxon>Euteleostomi</taxon>
        <taxon>Mammalia</taxon>
        <taxon>Eutheria</taxon>
        <taxon>Laurasiatheria</taxon>
        <taxon>Perissodactyla</taxon>
        <taxon>Rhinocerotidae</taxon>
        <taxon>Ceratotherium</taxon>
    </lineage>
</organism>
<feature type="domain" description="FERM" evidence="18">
    <location>
        <begin position="211"/>
        <end position="492"/>
    </location>
</feature>